<keyword evidence="13" id="KW-1185">Reference proteome</keyword>
<dbReference type="InterPro" id="IPR027417">
    <property type="entry name" value="P-loop_NTPase"/>
</dbReference>
<evidence type="ECO:0000256" key="4">
    <source>
        <dbReference type="ARBA" id="ARBA00022490"/>
    </source>
</evidence>
<keyword evidence="10" id="KW-0539">Nucleus</keyword>
<name>A0A6S7IIH7_PARCT</name>
<dbReference type="AlphaFoldDB" id="A0A6S7IIH7"/>
<dbReference type="FunFam" id="3.40.50.300:FF:000318">
    <property type="entry name" value="ATP-dependent RNA helicase DDX19B"/>
    <property type="match status" value="1"/>
</dbReference>
<evidence type="ECO:0000313" key="12">
    <source>
        <dbReference type="EMBL" id="CAB4018824.1"/>
    </source>
</evidence>
<dbReference type="InterPro" id="IPR014001">
    <property type="entry name" value="Helicase_ATP-bd"/>
</dbReference>
<dbReference type="GO" id="GO:0003724">
    <property type="term" value="F:RNA helicase activity"/>
    <property type="evidence" value="ECO:0007669"/>
    <property type="project" value="UniProtKB-EC"/>
</dbReference>
<dbReference type="GO" id="GO:0005737">
    <property type="term" value="C:cytoplasm"/>
    <property type="evidence" value="ECO:0007669"/>
    <property type="project" value="UniProtKB-SubCell"/>
</dbReference>
<sequence length="442" mass="49955">MHSDEAPNNDVVDEKPLTKEENSLLTKVLRAKLVQSTKEVEVQRKDPKSPLYSVKSFEELPLKEALRRGVYGMGFNSPSKIQETALPMLLADPPNNMIAQSQSGTGKTAAFVLTMLSRVNPEESFPQVICLSPTMELAKQTGAVAEQMAKYCPEVKIAYAIRGNRLSRGEKLTSQIIIGTPGTLMDWILKVRAFDPKKIRVFVLDEADVMIDTQGHKDQSVRIHKFLPKDCQMLLFSATYEEQVMKFAESIIPEPIVIRLRREEESLENIRQFYVVCTGMEQKFESLSNMYGVISIGQCIVFCHTRKAAAWLSEKMSREGHSVALLSGEITVEQRIAVLNRFRAGKEKLLITTNVCARGIDIEQVSVVINFDLPMDRFNAPDFETYLHRIGRTGRFGRYGLAVNFVNEGRDLPLLKKIEEHFGRPIEELNTNDVDALEKLNE</sequence>
<dbReference type="InterPro" id="IPR011545">
    <property type="entry name" value="DEAD/DEAH_box_helicase_dom"/>
</dbReference>
<keyword evidence="9" id="KW-0694">RNA-binding</keyword>
<dbReference type="GO" id="GO:0005634">
    <property type="term" value="C:nucleus"/>
    <property type="evidence" value="ECO:0007669"/>
    <property type="project" value="UniProtKB-SubCell"/>
</dbReference>
<dbReference type="OrthoDB" id="10265785at2759"/>
<evidence type="ECO:0000256" key="6">
    <source>
        <dbReference type="ARBA" id="ARBA00022801"/>
    </source>
</evidence>
<evidence type="ECO:0000313" key="13">
    <source>
        <dbReference type="Proteomes" id="UP001152795"/>
    </source>
</evidence>
<dbReference type="PANTHER" id="PTHR47958">
    <property type="entry name" value="ATP-DEPENDENT RNA HELICASE DBP3"/>
    <property type="match status" value="1"/>
</dbReference>
<evidence type="ECO:0000256" key="2">
    <source>
        <dbReference type="ARBA" id="ARBA00004496"/>
    </source>
</evidence>
<dbReference type="FunFam" id="3.40.50.300:FF:000849">
    <property type="entry name" value="ATP-dependent RNA helicase DBP5"/>
    <property type="match status" value="1"/>
</dbReference>
<gene>
    <name evidence="12" type="ORF">PACLA_8A022206</name>
</gene>
<dbReference type="SUPFAM" id="SSF52540">
    <property type="entry name" value="P-loop containing nucleoside triphosphate hydrolases"/>
    <property type="match status" value="1"/>
</dbReference>
<evidence type="ECO:0000256" key="3">
    <source>
        <dbReference type="ARBA" id="ARBA00012552"/>
    </source>
</evidence>
<evidence type="ECO:0000256" key="8">
    <source>
        <dbReference type="ARBA" id="ARBA00022840"/>
    </source>
</evidence>
<evidence type="ECO:0000256" key="11">
    <source>
        <dbReference type="ARBA" id="ARBA00047984"/>
    </source>
</evidence>
<keyword evidence="8" id="KW-0067">ATP-binding</keyword>
<dbReference type="SMART" id="SM00490">
    <property type="entry name" value="HELICc"/>
    <property type="match status" value="1"/>
</dbReference>
<evidence type="ECO:0000256" key="10">
    <source>
        <dbReference type="ARBA" id="ARBA00023242"/>
    </source>
</evidence>
<evidence type="ECO:0000256" key="1">
    <source>
        <dbReference type="ARBA" id="ARBA00004123"/>
    </source>
</evidence>
<dbReference type="Gene3D" id="3.40.50.300">
    <property type="entry name" value="P-loop containing nucleotide triphosphate hydrolases"/>
    <property type="match status" value="2"/>
</dbReference>
<proteinExistence type="predicted"/>
<dbReference type="CDD" id="cd18787">
    <property type="entry name" value="SF2_C_DEAD"/>
    <property type="match status" value="1"/>
</dbReference>
<protein>
    <recommendedName>
        <fullName evidence="3">RNA helicase</fullName>
        <ecNumber evidence="3">3.6.4.13</ecNumber>
    </recommendedName>
</protein>
<dbReference type="PROSITE" id="PS51195">
    <property type="entry name" value="Q_MOTIF"/>
    <property type="match status" value="1"/>
</dbReference>
<dbReference type="Pfam" id="PF00271">
    <property type="entry name" value="Helicase_C"/>
    <property type="match status" value="1"/>
</dbReference>
<keyword evidence="5" id="KW-0547">Nucleotide-binding</keyword>
<keyword evidence="7 12" id="KW-0347">Helicase</keyword>
<dbReference type="InterPro" id="IPR014014">
    <property type="entry name" value="RNA_helicase_DEAD_Q_motif"/>
</dbReference>
<evidence type="ECO:0000256" key="5">
    <source>
        <dbReference type="ARBA" id="ARBA00022741"/>
    </source>
</evidence>
<dbReference type="SMART" id="SM00487">
    <property type="entry name" value="DEXDc"/>
    <property type="match status" value="1"/>
</dbReference>
<keyword evidence="4" id="KW-0963">Cytoplasm</keyword>
<comment type="caution">
    <text evidence="12">The sequence shown here is derived from an EMBL/GenBank/DDBJ whole genome shotgun (WGS) entry which is preliminary data.</text>
</comment>
<dbReference type="GO" id="GO:0016787">
    <property type="term" value="F:hydrolase activity"/>
    <property type="evidence" value="ECO:0007669"/>
    <property type="project" value="UniProtKB-KW"/>
</dbReference>
<dbReference type="EC" id="3.6.4.13" evidence="3"/>
<comment type="subcellular location">
    <subcellularLocation>
        <location evidence="2">Cytoplasm</location>
    </subcellularLocation>
    <subcellularLocation>
        <location evidence="1">Nucleus</location>
    </subcellularLocation>
</comment>
<comment type="catalytic activity">
    <reaction evidence="11">
        <text>ATP + H2O = ADP + phosphate + H(+)</text>
        <dbReference type="Rhea" id="RHEA:13065"/>
        <dbReference type="ChEBI" id="CHEBI:15377"/>
        <dbReference type="ChEBI" id="CHEBI:15378"/>
        <dbReference type="ChEBI" id="CHEBI:30616"/>
        <dbReference type="ChEBI" id="CHEBI:43474"/>
        <dbReference type="ChEBI" id="CHEBI:456216"/>
        <dbReference type="EC" id="3.6.4.13"/>
    </reaction>
</comment>
<dbReference type="EMBL" id="CACRXK020010184">
    <property type="protein sequence ID" value="CAB4018824.1"/>
    <property type="molecule type" value="Genomic_DNA"/>
</dbReference>
<dbReference type="PROSITE" id="PS51192">
    <property type="entry name" value="HELICASE_ATP_BIND_1"/>
    <property type="match status" value="1"/>
</dbReference>
<reference evidence="12" key="1">
    <citation type="submission" date="2020-04" db="EMBL/GenBank/DDBJ databases">
        <authorList>
            <person name="Alioto T."/>
            <person name="Alioto T."/>
            <person name="Gomez Garrido J."/>
        </authorList>
    </citation>
    <scope>NUCLEOTIDE SEQUENCE</scope>
    <source>
        <strain evidence="12">A484AB</strain>
    </source>
</reference>
<dbReference type="PROSITE" id="PS51194">
    <property type="entry name" value="HELICASE_CTER"/>
    <property type="match status" value="1"/>
</dbReference>
<dbReference type="Pfam" id="PF00270">
    <property type="entry name" value="DEAD"/>
    <property type="match status" value="1"/>
</dbReference>
<dbReference type="Proteomes" id="UP001152795">
    <property type="component" value="Unassembled WGS sequence"/>
</dbReference>
<evidence type="ECO:0000256" key="7">
    <source>
        <dbReference type="ARBA" id="ARBA00022806"/>
    </source>
</evidence>
<accession>A0A6S7IIH7</accession>
<dbReference type="GO" id="GO:0003723">
    <property type="term" value="F:RNA binding"/>
    <property type="evidence" value="ECO:0007669"/>
    <property type="project" value="UniProtKB-KW"/>
</dbReference>
<dbReference type="GO" id="GO:0005524">
    <property type="term" value="F:ATP binding"/>
    <property type="evidence" value="ECO:0007669"/>
    <property type="project" value="UniProtKB-KW"/>
</dbReference>
<keyword evidence="6" id="KW-0378">Hydrolase</keyword>
<evidence type="ECO:0000256" key="9">
    <source>
        <dbReference type="ARBA" id="ARBA00022884"/>
    </source>
</evidence>
<dbReference type="InterPro" id="IPR001650">
    <property type="entry name" value="Helicase_C-like"/>
</dbReference>
<organism evidence="12 13">
    <name type="scientific">Paramuricea clavata</name>
    <name type="common">Red gorgonian</name>
    <name type="synonym">Violescent sea-whip</name>
    <dbReference type="NCBI Taxonomy" id="317549"/>
    <lineage>
        <taxon>Eukaryota</taxon>
        <taxon>Metazoa</taxon>
        <taxon>Cnidaria</taxon>
        <taxon>Anthozoa</taxon>
        <taxon>Octocorallia</taxon>
        <taxon>Malacalcyonacea</taxon>
        <taxon>Plexauridae</taxon>
        <taxon>Paramuricea</taxon>
    </lineage>
</organism>